<protein>
    <recommendedName>
        <fullName evidence="8">Cytidyltransferase-like domain-containing protein</fullName>
    </recommendedName>
</protein>
<dbReference type="AlphaFoldDB" id="A0A0F9NIT0"/>
<dbReference type="NCBIfam" id="NF000840">
    <property type="entry name" value="PRK00071.1-3"/>
    <property type="match status" value="1"/>
</dbReference>
<evidence type="ECO:0000313" key="9">
    <source>
        <dbReference type="EMBL" id="KKN11912.1"/>
    </source>
</evidence>
<evidence type="ECO:0000256" key="7">
    <source>
        <dbReference type="ARBA" id="ARBA00023027"/>
    </source>
</evidence>
<accession>A0A0F9NIT0</accession>
<feature type="domain" description="Cytidyltransferase-like" evidence="8">
    <location>
        <begin position="9"/>
        <end position="175"/>
    </location>
</feature>
<keyword evidence="4" id="KW-0548">Nucleotidyltransferase</keyword>
<dbReference type="FunFam" id="3.40.50.620:FF:000039">
    <property type="entry name" value="Probable nicotinate-nucleotide adenylyltransferase"/>
    <property type="match status" value="1"/>
</dbReference>
<evidence type="ECO:0000256" key="4">
    <source>
        <dbReference type="ARBA" id="ARBA00022695"/>
    </source>
</evidence>
<dbReference type="UniPathway" id="UPA00253"/>
<keyword evidence="2" id="KW-0662">Pyridine nucleotide biosynthesis</keyword>
<dbReference type="NCBIfam" id="TIGR00482">
    <property type="entry name" value="nicotinate (nicotinamide) nucleotide adenylyltransferase"/>
    <property type="match status" value="1"/>
</dbReference>
<dbReference type="GO" id="GO:0070566">
    <property type="term" value="F:adenylyltransferase activity"/>
    <property type="evidence" value="ECO:0007669"/>
    <property type="project" value="UniProtKB-ARBA"/>
</dbReference>
<dbReference type="EMBL" id="LAZR01004088">
    <property type="protein sequence ID" value="KKN11912.1"/>
    <property type="molecule type" value="Genomic_DNA"/>
</dbReference>
<dbReference type="PANTHER" id="PTHR39321">
    <property type="entry name" value="NICOTINATE-NUCLEOTIDE ADENYLYLTRANSFERASE-RELATED"/>
    <property type="match status" value="1"/>
</dbReference>
<dbReference type="SUPFAM" id="SSF52374">
    <property type="entry name" value="Nucleotidylyl transferase"/>
    <property type="match status" value="1"/>
</dbReference>
<reference evidence="9" key="1">
    <citation type="journal article" date="2015" name="Nature">
        <title>Complex archaea that bridge the gap between prokaryotes and eukaryotes.</title>
        <authorList>
            <person name="Spang A."/>
            <person name="Saw J.H."/>
            <person name="Jorgensen S.L."/>
            <person name="Zaremba-Niedzwiedzka K."/>
            <person name="Martijn J."/>
            <person name="Lind A.E."/>
            <person name="van Eijk R."/>
            <person name="Schleper C."/>
            <person name="Guy L."/>
            <person name="Ettema T.J."/>
        </authorList>
    </citation>
    <scope>NUCLEOTIDE SEQUENCE</scope>
</reference>
<gene>
    <name evidence="9" type="ORF">LCGC14_1021770</name>
</gene>
<keyword evidence="7" id="KW-0520">NAD</keyword>
<dbReference type="InterPro" id="IPR014729">
    <property type="entry name" value="Rossmann-like_a/b/a_fold"/>
</dbReference>
<evidence type="ECO:0000259" key="8">
    <source>
        <dbReference type="Pfam" id="PF01467"/>
    </source>
</evidence>
<dbReference type="Pfam" id="PF01467">
    <property type="entry name" value="CTP_transf_like"/>
    <property type="match status" value="1"/>
</dbReference>
<dbReference type="InterPro" id="IPR005248">
    <property type="entry name" value="NadD/NMNAT"/>
</dbReference>
<dbReference type="NCBIfam" id="TIGR00125">
    <property type="entry name" value="cyt_tran_rel"/>
    <property type="match status" value="1"/>
</dbReference>
<proteinExistence type="inferred from homology"/>
<organism evidence="9">
    <name type="scientific">marine sediment metagenome</name>
    <dbReference type="NCBI Taxonomy" id="412755"/>
    <lineage>
        <taxon>unclassified sequences</taxon>
        <taxon>metagenomes</taxon>
        <taxon>ecological metagenomes</taxon>
    </lineage>
</organism>
<evidence type="ECO:0000256" key="3">
    <source>
        <dbReference type="ARBA" id="ARBA00022679"/>
    </source>
</evidence>
<dbReference type="HAMAP" id="MF_00244">
    <property type="entry name" value="NaMN_adenylyltr"/>
    <property type="match status" value="1"/>
</dbReference>
<keyword evidence="6" id="KW-0067">ATP-binding</keyword>
<dbReference type="InterPro" id="IPR004821">
    <property type="entry name" value="Cyt_trans-like"/>
</dbReference>
<keyword evidence="3" id="KW-0808">Transferase</keyword>
<dbReference type="Gene3D" id="3.40.50.620">
    <property type="entry name" value="HUPs"/>
    <property type="match status" value="1"/>
</dbReference>
<sequence>MSSVSKIGIMGGTFDPIHFGHLVTAQEAHSYFGLDKVIFMPTGIAPHKEPSKISEAKQRYVMTVMATSDNEAFDVSDIEVNKTTPSFTIETLTELKKQFPDSDFYFITGADAIMEILTWKEPEKMVRMAKFVAATRPGFSLTQFRELIKDIQPAPEVFELEVPALAISSTDIRKRVREERPIRYLLPDKVWRYIYSKGFYRA</sequence>
<evidence type="ECO:0000256" key="2">
    <source>
        <dbReference type="ARBA" id="ARBA00022642"/>
    </source>
</evidence>
<comment type="pathway">
    <text evidence="1">Cofactor biosynthesis; NAD(+) biosynthesis.</text>
</comment>
<comment type="caution">
    <text evidence="9">The sequence shown here is derived from an EMBL/GenBank/DDBJ whole genome shotgun (WGS) entry which is preliminary data.</text>
</comment>
<evidence type="ECO:0000256" key="6">
    <source>
        <dbReference type="ARBA" id="ARBA00022840"/>
    </source>
</evidence>
<dbReference type="GO" id="GO:0005524">
    <property type="term" value="F:ATP binding"/>
    <property type="evidence" value="ECO:0007669"/>
    <property type="project" value="UniProtKB-KW"/>
</dbReference>
<keyword evidence="5" id="KW-0547">Nucleotide-binding</keyword>
<dbReference type="CDD" id="cd02165">
    <property type="entry name" value="NMNAT"/>
    <property type="match status" value="1"/>
</dbReference>
<evidence type="ECO:0000256" key="1">
    <source>
        <dbReference type="ARBA" id="ARBA00004790"/>
    </source>
</evidence>
<evidence type="ECO:0000256" key="5">
    <source>
        <dbReference type="ARBA" id="ARBA00022741"/>
    </source>
</evidence>
<dbReference type="PANTHER" id="PTHR39321:SF3">
    <property type="entry name" value="PHOSPHOPANTETHEINE ADENYLYLTRANSFERASE"/>
    <property type="match status" value="1"/>
</dbReference>
<name>A0A0F9NIT0_9ZZZZ</name>
<dbReference type="GO" id="GO:0009435">
    <property type="term" value="P:NAD+ biosynthetic process"/>
    <property type="evidence" value="ECO:0007669"/>
    <property type="project" value="UniProtKB-UniPathway"/>
</dbReference>